<evidence type="ECO:0000256" key="1">
    <source>
        <dbReference type="SAM" id="MobiDB-lite"/>
    </source>
</evidence>
<feature type="compositionally biased region" description="Basic and acidic residues" evidence="1">
    <location>
        <begin position="40"/>
        <end position="75"/>
    </location>
</feature>
<name>A0ABS4IVA4_9BACL</name>
<feature type="region of interest" description="Disordered" evidence="1">
    <location>
        <begin position="1"/>
        <end position="99"/>
    </location>
</feature>
<dbReference type="RefSeq" id="WP_209972273.1">
    <property type="nucleotide sequence ID" value="NZ_JAGGLB010000009.1"/>
</dbReference>
<accession>A0ABS4IVA4</accession>
<reference evidence="2 3" key="1">
    <citation type="submission" date="2021-03" db="EMBL/GenBank/DDBJ databases">
        <title>Genomic Encyclopedia of Type Strains, Phase IV (KMG-IV): sequencing the most valuable type-strain genomes for metagenomic binning, comparative biology and taxonomic classification.</title>
        <authorList>
            <person name="Goeker M."/>
        </authorList>
    </citation>
    <scope>NUCLEOTIDE SEQUENCE [LARGE SCALE GENOMIC DNA]</scope>
    <source>
        <strain evidence="2 3">DSM 26048</strain>
    </source>
</reference>
<organism evidence="2 3">
    <name type="scientific">Paenibacillus eucommiae</name>
    <dbReference type="NCBI Taxonomy" id="1355755"/>
    <lineage>
        <taxon>Bacteria</taxon>
        <taxon>Bacillati</taxon>
        <taxon>Bacillota</taxon>
        <taxon>Bacilli</taxon>
        <taxon>Bacillales</taxon>
        <taxon>Paenibacillaceae</taxon>
        <taxon>Paenibacillus</taxon>
    </lineage>
</organism>
<dbReference type="EMBL" id="JAGGLB010000009">
    <property type="protein sequence ID" value="MBP1991522.1"/>
    <property type="molecule type" value="Genomic_DNA"/>
</dbReference>
<sequence length="99" mass="10920">MPYPAVEVNTKVAGNAPSRRDNRPRQIGAGCAVSGRQRKRDWISGREREVYKEAGRSRKSQEKLGRVRRSDEKKSGRVAGSGRPRRSARKSAGAGCARV</sequence>
<proteinExistence type="predicted"/>
<protein>
    <submittedName>
        <fullName evidence="2">Uncharacterized protein</fullName>
    </submittedName>
</protein>
<evidence type="ECO:0000313" key="3">
    <source>
        <dbReference type="Proteomes" id="UP001519287"/>
    </source>
</evidence>
<comment type="caution">
    <text evidence="2">The sequence shown here is derived from an EMBL/GenBank/DDBJ whole genome shotgun (WGS) entry which is preliminary data.</text>
</comment>
<keyword evidence="3" id="KW-1185">Reference proteome</keyword>
<gene>
    <name evidence="2" type="ORF">J2Z66_003129</name>
</gene>
<evidence type="ECO:0000313" key="2">
    <source>
        <dbReference type="EMBL" id="MBP1991522.1"/>
    </source>
</evidence>
<dbReference type="Proteomes" id="UP001519287">
    <property type="component" value="Unassembled WGS sequence"/>
</dbReference>